<dbReference type="SUPFAM" id="SSF52833">
    <property type="entry name" value="Thioredoxin-like"/>
    <property type="match status" value="1"/>
</dbReference>
<dbReference type="Pfam" id="PF08324">
    <property type="entry name" value="PUL"/>
    <property type="match status" value="1"/>
</dbReference>
<feature type="compositionally biased region" description="Polar residues" evidence="4">
    <location>
        <begin position="166"/>
        <end position="176"/>
    </location>
</feature>
<dbReference type="Gene3D" id="3.90.1720.30">
    <property type="entry name" value="PPPDE domains"/>
    <property type="match status" value="1"/>
</dbReference>
<protein>
    <submittedName>
        <fullName evidence="5">Uncharacterized protein</fullName>
    </submittedName>
</protein>
<feature type="region of interest" description="Disordered" evidence="4">
    <location>
        <begin position="152"/>
        <end position="181"/>
    </location>
</feature>
<name>A0A4P7N7R1_PYROR</name>
<evidence type="ECO:0000313" key="5">
    <source>
        <dbReference type="EMBL" id="QBZ56986.1"/>
    </source>
</evidence>
<dbReference type="EMBL" id="CP034205">
    <property type="protein sequence ID" value="QBZ56986.1"/>
    <property type="molecule type" value="Genomic_DNA"/>
</dbReference>
<dbReference type="InterPro" id="IPR017937">
    <property type="entry name" value="Thioredoxin_CS"/>
</dbReference>
<evidence type="ECO:0000256" key="4">
    <source>
        <dbReference type="SAM" id="MobiDB-lite"/>
    </source>
</evidence>
<dbReference type="InterPro" id="IPR036249">
    <property type="entry name" value="Thioredoxin-like_sf"/>
</dbReference>
<evidence type="ECO:0000313" key="6">
    <source>
        <dbReference type="Proteomes" id="UP000294847"/>
    </source>
</evidence>
<proteinExistence type="inferred from homology"/>
<dbReference type="SMART" id="SM01179">
    <property type="entry name" value="DUF862"/>
    <property type="match status" value="1"/>
</dbReference>
<dbReference type="Pfam" id="PF05903">
    <property type="entry name" value="Peptidase_C97"/>
    <property type="match status" value="1"/>
</dbReference>
<dbReference type="Gene3D" id="3.40.30.10">
    <property type="entry name" value="Glutaredoxin"/>
    <property type="match status" value="1"/>
</dbReference>
<dbReference type="PANTHER" id="PTHR12378:SF7">
    <property type="entry name" value="DESUMOYLATING ISOPEPTIDASE 1"/>
    <property type="match status" value="1"/>
</dbReference>
<comment type="similarity">
    <text evidence="1">Belongs to the DeSI family.</text>
</comment>
<evidence type="ECO:0000256" key="1">
    <source>
        <dbReference type="ARBA" id="ARBA00008140"/>
    </source>
</evidence>
<dbReference type="CDD" id="cd02947">
    <property type="entry name" value="TRX_family"/>
    <property type="match status" value="1"/>
</dbReference>
<dbReference type="InterPro" id="IPR042266">
    <property type="entry name" value="PPPDE_sf"/>
</dbReference>
<dbReference type="InterPro" id="IPR013766">
    <property type="entry name" value="Thioredoxin_domain"/>
</dbReference>
<dbReference type="PANTHER" id="PTHR12378">
    <property type="entry name" value="DESUMOYLATING ISOPEPTIDASE"/>
    <property type="match status" value="1"/>
</dbReference>
<organism evidence="5 6">
    <name type="scientific">Pyricularia oryzae</name>
    <name type="common">Rice blast fungus</name>
    <name type="synonym">Magnaporthe oryzae</name>
    <dbReference type="NCBI Taxonomy" id="318829"/>
    <lineage>
        <taxon>Eukaryota</taxon>
        <taxon>Fungi</taxon>
        <taxon>Dikarya</taxon>
        <taxon>Ascomycota</taxon>
        <taxon>Pezizomycotina</taxon>
        <taxon>Sordariomycetes</taxon>
        <taxon>Sordariomycetidae</taxon>
        <taxon>Magnaporthales</taxon>
        <taxon>Pyriculariaceae</taxon>
        <taxon>Pyricularia</taxon>
    </lineage>
</organism>
<dbReference type="GO" id="GO:0070646">
    <property type="term" value="P:protein modification by small protein removal"/>
    <property type="evidence" value="ECO:0007669"/>
    <property type="project" value="TreeGrafter"/>
</dbReference>
<reference evidence="5 6" key="1">
    <citation type="journal article" date="2019" name="Mol. Biol. Evol.">
        <title>Blast fungal genomes show frequent chromosomal changes, gene gains and losses, and effector gene turnover.</title>
        <authorList>
            <person name="Gomez Luciano L.B."/>
            <person name="Jason Tsai I."/>
            <person name="Chuma I."/>
            <person name="Tosa Y."/>
            <person name="Chen Y.H."/>
            <person name="Li J.Y."/>
            <person name="Li M.Y."/>
            <person name="Jade Lu M.Y."/>
            <person name="Nakayashiki H."/>
            <person name="Li W.H."/>
        </authorList>
    </citation>
    <scope>NUCLEOTIDE SEQUENCE [LARGE SCALE GENOMIC DNA]</scope>
    <source>
        <strain evidence="5">MZ5-1-6</strain>
    </source>
</reference>
<dbReference type="Proteomes" id="UP000294847">
    <property type="component" value="Chromosome 2"/>
</dbReference>
<feature type="compositionally biased region" description="Gly residues" evidence="4">
    <location>
        <begin position="152"/>
        <end position="162"/>
    </location>
</feature>
<dbReference type="InterPro" id="IPR011989">
    <property type="entry name" value="ARM-like"/>
</dbReference>
<dbReference type="GO" id="GO:0008233">
    <property type="term" value="F:peptidase activity"/>
    <property type="evidence" value="ECO:0007669"/>
    <property type="project" value="UniProtKB-KW"/>
</dbReference>
<dbReference type="Gene3D" id="1.25.10.10">
    <property type="entry name" value="Leucine-rich Repeat Variant"/>
    <property type="match status" value="1"/>
</dbReference>
<accession>A0A4P7N7R1</accession>
<dbReference type="InterPro" id="IPR008580">
    <property type="entry name" value="PPPDE_dom"/>
</dbReference>
<evidence type="ECO:0000256" key="3">
    <source>
        <dbReference type="ARBA" id="ARBA00022801"/>
    </source>
</evidence>
<dbReference type="GO" id="GO:0006508">
    <property type="term" value="P:proteolysis"/>
    <property type="evidence" value="ECO:0007669"/>
    <property type="project" value="UniProtKB-KW"/>
</dbReference>
<dbReference type="PROSITE" id="PS51858">
    <property type="entry name" value="PPPDE"/>
    <property type="match status" value="1"/>
</dbReference>
<evidence type="ECO:0000256" key="2">
    <source>
        <dbReference type="ARBA" id="ARBA00022670"/>
    </source>
</evidence>
<dbReference type="InterPro" id="IPR013535">
    <property type="entry name" value="PUL_dom"/>
</dbReference>
<keyword evidence="2" id="KW-0645">Protease</keyword>
<keyword evidence="3" id="KW-0378">Hydrolase</keyword>
<dbReference type="Pfam" id="PF00085">
    <property type="entry name" value="Thioredoxin"/>
    <property type="match status" value="1"/>
</dbReference>
<gene>
    <name evidence="5" type="ORF">PoMZ_01904</name>
</gene>
<dbReference type="PROSITE" id="PS51396">
    <property type="entry name" value="PUL"/>
    <property type="match status" value="1"/>
</dbReference>
<dbReference type="PROSITE" id="PS51352">
    <property type="entry name" value="THIOREDOXIN_2"/>
    <property type="match status" value="1"/>
</dbReference>
<sequence length="592" mass="64364">MDVHLLIYDLSRGMARQMSAGLLGFQLDAIYHTSIQLNGLEYVYDGGIVAIRPGSSHLGQPLETQLLGQTHLPMDVVETYLDSMRSVYTAEAYDLWKHNCNNFSNDFATFLLGHGIPDKILNMPSEVLESPLGRMLMPALDQQVRVNRQQNGGGMLGIGQNGSSGAAQHTSSQARASSHRVRQASNLRDLDSLMAQARSSCAVVFFTSATCPPCKMLYPMYEDLAEEVGDKGFVIKTDISVARDVAAKYGITATPTFITFLRGDQENRWMGADAGALRGNVRLLVQMAWPPHPHQSIRLPTIGKTEPNPVLFTKAPPLPKLTAKMGDKVAKDPAVESVIGFIMGRNSDGAAQAHLPDVSAFSSFLESSIKTLEPEVLFPLVDVFRCALIDPRFSGCFAEEKDHKTIVTLLSHVNELPSCPYPLRLVTLQATANLFSSSLYWDPILRHDGLRSQVIRLVSSSFLDEVHSSVRVAAASVLFNVAVVNGRARRKGASAPGSTGINSPGDVLPDEDQVEVAASLVEAISQENESKEGLEGMLLALGHLIYCLPLDGELADLIKTLDARRTVLGKKEDFKDMPLIDEVGSVLLGSLK</sequence>
<dbReference type="PROSITE" id="PS00194">
    <property type="entry name" value="THIOREDOXIN_1"/>
    <property type="match status" value="1"/>
</dbReference>
<dbReference type="AlphaFoldDB" id="A0A4P7N7R1"/>